<comment type="caution">
    <text evidence="1">The sequence shown here is derived from an EMBL/GenBank/DDBJ whole genome shotgun (WGS) entry which is preliminary data.</text>
</comment>
<gene>
    <name evidence="1" type="ORF">PSON_ATCC_30995.1.T0050480</name>
</gene>
<dbReference type="AlphaFoldDB" id="A0A8S1K720"/>
<dbReference type="EMBL" id="CAJJDN010000005">
    <property type="protein sequence ID" value="CAD8051250.1"/>
    <property type="molecule type" value="Genomic_DNA"/>
</dbReference>
<reference evidence="1" key="1">
    <citation type="submission" date="2021-01" db="EMBL/GenBank/DDBJ databases">
        <authorList>
            <consortium name="Genoscope - CEA"/>
            <person name="William W."/>
        </authorList>
    </citation>
    <scope>NUCLEOTIDE SEQUENCE</scope>
</reference>
<evidence type="ECO:0000313" key="1">
    <source>
        <dbReference type="EMBL" id="CAD8051250.1"/>
    </source>
</evidence>
<sequence length="43" mass="5211">MKNYVGWAHQLQDVIQIRKNDEVFERKKQIQIDNIKSLNKIVE</sequence>
<organism evidence="1 2">
    <name type="scientific">Paramecium sonneborni</name>
    <dbReference type="NCBI Taxonomy" id="65129"/>
    <lineage>
        <taxon>Eukaryota</taxon>
        <taxon>Sar</taxon>
        <taxon>Alveolata</taxon>
        <taxon>Ciliophora</taxon>
        <taxon>Intramacronucleata</taxon>
        <taxon>Oligohymenophorea</taxon>
        <taxon>Peniculida</taxon>
        <taxon>Parameciidae</taxon>
        <taxon>Paramecium</taxon>
    </lineage>
</organism>
<name>A0A8S1K720_9CILI</name>
<evidence type="ECO:0000313" key="2">
    <source>
        <dbReference type="Proteomes" id="UP000692954"/>
    </source>
</evidence>
<keyword evidence="2" id="KW-1185">Reference proteome</keyword>
<accession>A0A8S1K720</accession>
<dbReference type="Proteomes" id="UP000692954">
    <property type="component" value="Unassembled WGS sequence"/>
</dbReference>
<proteinExistence type="predicted"/>
<protein>
    <submittedName>
        <fullName evidence="1">Uncharacterized protein</fullName>
    </submittedName>
</protein>